<evidence type="ECO:0000313" key="6">
    <source>
        <dbReference type="EMBL" id="RPB17546.1"/>
    </source>
</evidence>
<keyword evidence="7" id="KW-1185">Reference proteome</keyword>
<evidence type="ECO:0000256" key="2">
    <source>
        <dbReference type="ARBA" id="ARBA00022801"/>
    </source>
</evidence>
<dbReference type="GO" id="GO:0003847">
    <property type="term" value="F:1-alkyl-2-acetylglycerophosphocholine esterase activity"/>
    <property type="evidence" value="ECO:0007669"/>
    <property type="project" value="UniProtKB-EC"/>
</dbReference>
<evidence type="ECO:0000256" key="1">
    <source>
        <dbReference type="ARBA" id="ARBA00013201"/>
    </source>
</evidence>
<sequence length="401" mass="43940">MAKEAYLYPLIVLLLLIHVSAQLLQLPPPTGLFTIGTVEVQIHDSGRVDVLAPTPNIPRTFMVQVFYPAKYSTLHTLYYAVPYIKQHAALAYEAAKGLQAGTLSALQSNSLPGATLYVADGNLTNIIVFSPGFQISRVFYTSILEDLASKGYVVVAIDHTYDAEAVEMADGSVATGRFVGVPEADLDLSEVAQAFTARTEDVVYVLNEVREIMAHVPGFTDFVDIGGLAVFGHSFGGAAAAEVCWLDGRVLGGLNMDGDFYGEVVGKGLNKPFMYMDSAHGDDVIRSPAQVEVWERLRSWRRHVRVSGLRHMGYSDFPMLIELLGLAQEIPEDVYEDLYGAAEAARSALVVKTFVAAFFDFLFTGVKSVLLSNELNEEWPEVSFPMGRDFRLLQVSSDTFS</sequence>
<dbReference type="SUPFAM" id="SSF53474">
    <property type="entry name" value="alpha/beta-Hydrolases"/>
    <property type="match status" value="1"/>
</dbReference>
<dbReference type="STRING" id="1392247.A0A3N4L4R2"/>
<evidence type="ECO:0000313" key="7">
    <source>
        <dbReference type="Proteomes" id="UP000277580"/>
    </source>
</evidence>
<reference evidence="6 7" key="1">
    <citation type="journal article" date="2018" name="Nat. Ecol. Evol.">
        <title>Pezizomycetes genomes reveal the molecular basis of ectomycorrhizal truffle lifestyle.</title>
        <authorList>
            <person name="Murat C."/>
            <person name="Payen T."/>
            <person name="Noel B."/>
            <person name="Kuo A."/>
            <person name="Morin E."/>
            <person name="Chen J."/>
            <person name="Kohler A."/>
            <person name="Krizsan K."/>
            <person name="Balestrini R."/>
            <person name="Da Silva C."/>
            <person name="Montanini B."/>
            <person name="Hainaut M."/>
            <person name="Levati E."/>
            <person name="Barry K.W."/>
            <person name="Belfiori B."/>
            <person name="Cichocki N."/>
            <person name="Clum A."/>
            <person name="Dockter R.B."/>
            <person name="Fauchery L."/>
            <person name="Guy J."/>
            <person name="Iotti M."/>
            <person name="Le Tacon F."/>
            <person name="Lindquist E.A."/>
            <person name="Lipzen A."/>
            <person name="Malagnac F."/>
            <person name="Mello A."/>
            <person name="Molinier V."/>
            <person name="Miyauchi S."/>
            <person name="Poulain J."/>
            <person name="Riccioni C."/>
            <person name="Rubini A."/>
            <person name="Sitrit Y."/>
            <person name="Splivallo R."/>
            <person name="Traeger S."/>
            <person name="Wang M."/>
            <person name="Zifcakova L."/>
            <person name="Wipf D."/>
            <person name="Zambonelli A."/>
            <person name="Paolocci F."/>
            <person name="Nowrousian M."/>
            <person name="Ottonello S."/>
            <person name="Baldrian P."/>
            <person name="Spatafora J.W."/>
            <person name="Henrissat B."/>
            <person name="Nagy L.G."/>
            <person name="Aury J.M."/>
            <person name="Wincker P."/>
            <person name="Grigoriev I.V."/>
            <person name="Bonfante P."/>
            <person name="Martin F.M."/>
        </authorList>
    </citation>
    <scope>NUCLEOTIDE SEQUENCE [LARGE SCALE GENOMIC DNA]</scope>
    <source>
        <strain evidence="6 7">CCBAS932</strain>
    </source>
</reference>
<name>A0A3N4L4R2_9PEZI</name>
<keyword evidence="3" id="KW-0442">Lipid degradation</keyword>
<dbReference type="Gene3D" id="3.40.50.1820">
    <property type="entry name" value="alpha/beta hydrolase"/>
    <property type="match status" value="1"/>
</dbReference>
<evidence type="ECO:0000256" key="4">
    <source>
        <dbReference type="ARBA" id="ARBA00023098"/>
    </source>
</evidence>
<dbReference type="PANTHER" id="PTHR10272">
    <property type="entry name" value="PLATELET-ACTIVATING FACTOR ACETYLHYDROLASE"/>
    <property type="match status" value="1"/>
</dbReference>
<feature type="chain" id="PRO_5018083523" description="1-alkyl-2-acetylglycerophosphocholine esterase" evidence="5">
    <location>
        <begin position="22"/>
        <end position="401"/>
    </location>
</feature>
<dbReference type="GO" id="GO:0016042">
    <property type="term" value="P:lipid catabolic process"/>
    <property type="evidence" value="ECO:0007669"/>
    <property type="project" value="UniProtKB-KW"/>
</dbReference>
<dbReference type="InterPro" id="IPR029058">
    <property type="entry name" value="AB_hydrolase_fold"/>
</dbReference>
<dbReference type="Pfam" id="PF03403">
    <property type="entry name" value="PAF-AH_p_II"/>
    <property type="match status" value="1"/>
</dbReference>
<dbReference type="PANTHER" id="PTHR10272:SF14">
    <property type="entry name" value="PAF ACETYLHYDROLASE FAMILY PROTEIN"/>
    <property type="match status" value="1"/>
</dbReference>
<keyword evidence="2" id="KW-0378">Hydrolase</keyword>
<keyword evidence="4" id="KW-0443">Lipid metabolism</keyword>
<accession>A0A3N4L4R2</accession>
<dbReference type="OrthoDB" id="2363873at2759"/>
<evidence type="ECO:0000256" key="5">
    <source>
        <dbReference type="SAM" id="SignalP"/>
    </source>
</evidence>
<keyword evidence="5" id="KW-0732">Signal</keyword>
<feature type="signal peptide" evidence="5">
    <location>
        <begin position="1"/>
        <end position="21"/>
    </location>
</feature>
<dbReference type="Proteomes" id="UP000277580">
    <property type="component" value="Unassembled WGS sequence"/>
</dbReference>
<protein>
    <recommendedName>
        <fullName evidence="1">1-alkyl-2-acetylglycerophosphocholine esterase</fullName>
        <ecNumber evidence="1">3.1.1.47</ecNumber>
    </recommendedName>
</protein>
<proteinExistence type="predicted"/>
<dbReference type="EC" id="3.1.1.47" evidence="1"/>
<organism evidence="6 7">
    <name type="scientific">Morchella conica CCBAS932</name>
    <dbReference type="NCBI Taxonomy" id="1392247"/>
    <lineage>
        <taxon>Eukaryota</taxon>
        <taxon>Fungi</taxon>
        <taxon>Dikarya</taxon>
        <taxon>Ascomycota</taxon>
        <taxon>Pezizomycotina</taxon>
        <taxon>Pezizomycetes</taxon>
        <taxon>Pezizales</taxon>
        <taxon>Morchellaceae</taxon>
        <taxon>Morchella</taxon>
    </lineage>
</organism>
<dbReference type="AlphaFoldDB" id="A0A3N4L4R2"/>
<dbReference type="EMBL" id="ML119105">
    <property type="protein sequence ID" value="RPB17546.1"/>
    <property type="molecule type" value="Genomic_DNA"/>
</dbReference>
<dbReference type="InParanoid" id="A0A3N4L4R2"/>
<gene>
    <name evidence="6" type="ORF">P167DRAFT_561226</name>
</gene>
<evidence type="ECO:0000256" key="3">
    <source>
        <dbReference type="ARBA" id="ARBA00022963"/>
    </source>
</evidence>